<keyword evidence="4 7" id="KW-1133">Transmembrane helix</keyword>
<feature type="domain" description="Major facilitator superfamily (MFS) profile" evidence="8">
    <location>
        <begin position="46"/>
        <end position="420"/>
    </location>
</feature>
<dbReference type="EMBL" id="JAAGWB010000042">
    <property type="protein sequence ID" value="NEN52200.1"/>
    <property type="molecule type" value="Genomic_DNA"/>
</dbReference>
<feature type="transmembrane region" description="Helical" evidence="7">
    <location>
        <begin position="366"/>
        <end position="387"/>
    </location>
</feature>
<protein>
    <submittedName>
        <fullName evidence="10">MFS transporter</fullName>
    </submittedName>
</protein>
<evidence type="ECO:0000313" key="10">
    <source>
        <dbReference type="EMBL" id="NEN52200.1"/>
    </source>
</evidence>
<feature type="transmembrane region" description="Helical" evidence="7">
    <location>
        <begin position="178"/>
        <end position="198"/>
    </location>
</feature>
<feature type="transmembrane region" description="Helical" evidence="7">
    <location>
        <begin position="47"/>
        <end position="71"/>
    </location>
</feature>
<dbReference type="AlphaFoldDB" id="A0A6P0H9A5"/>
<sequence length="420" mass="42558">MPVTEAGVPSTETPVSEVVSPSPVAPPLAGEVALDPATGRPAGRTQALVLVLASCLGVLGAVLLAPVLPAIEDAFAGTAGVQVLTPVVLTAPALVIGLTAPFVGRVVDRIGRKRLLVTALVVYALVGTAPLWLPSLPLIVASRVLVGLTEAVIMTCCTTLLADYFSGAERARWFGRQVVATTVAATLFFGIGGALGAHSWRTPFWLYLVSLPLAVVAARTIWQPAQRRSTGTALPRLPWHRLAAPVGVSLLGGLVFYVLIVELSFRLDELGVTSTGAIGAISAVGSLGTAVGALASSRLAARGPAVNIPLAFAVSGLGLVGLGLAPTVPVVVVAALVTGLGNGLLLPALLSWAVGSLTFEQRGRGTGWWTAAVFLGQFICPLVVLALTDVIGGLGSALVAVGVVALAVAVAVRARRPVAG</sequence>
<dbReference type="Gene3D" id="1.20.1250.20">
    <property type="entry name" value="MFS general substrate transporter like domains"/>
    <property type="match status" value="1"/>
</dbReference>
<feature type="transmembrane region" description="Helical" evidence="7">
    <location>
        <begin position="331"/>
        <end position="354"/>
    </location>
</feature>
<dbReference type="InterPro" id="IPR011701">
    <property type="entry name" value="MFS"/>
</dbReference>
<evidence type="ECO:0000256" key="4">
    <source>
        <dbReference type="ARBA" id="ARBA00022989"/>
    </source>
</evidence>
<feature type="transmembrane region" description="Helical" evidence="7">
    <location>
        <begin position="83"/>
        <end position="103"/>
    </location>
</feature>
<dbReference type="GO" id="GO:0022857">
    <property type="term" value="F:transmembrane transporter activity"/>
    <property type="evidence" value="ECO:0007669"/>
    <property type="project" value="InterPro"/>
</dbReference>
<dbReference type="PROSITE" id="PS50850">
    <property type="entry name" value="MFS"/>
    <property type="match status" value="1"/>
</dbReference>
<evidence type="ECO:0000313" key="9">
    <source>
        <dbReference type="EMBL" id="NEK95312.1"/>
    </source>
</evidence>
<evidence type="ECO:0000259" key="8">
    <source>
        <dbReference type="PROSITE" id="PS50850"/>
    </source>
</evidence>
<dbReference type="Pfam" id="PF07690">
    <property type="entry name" value="MFS_1"/>
    <property type="match status" value="2"/>
</dbReference>
<feature type="transmembrane region" description="Helical" evidence="7">
    <location>
        <begin position="272"/>
        <end position="294"/>
    </location>
</feature>
<evidence type="ECO:0000256" key="3">
    <source>
        <dbReference type="ARBA" id="ARBA00022692"/>
    </source>
</evidence>
<dbReference type="InterPro" id="IPR050189">
    <property type="entry name" value="MFS_Efflux_Transporters"/>
</dbReference>
<reference evidence="10 12" key="2">
    <citation type="submission" date="2020-02" db="EMBL/GenBank/DDBJ databases">
        <title>The WGS of Modestobacter muralis DSM 100205.</title>
        <authorList>
            <person name="Jiang Z."/>
        </authorList>
    </citation>
    <scope>NUCLEOTIDE SEQUENCE [LARGE SCALE GENOMIC DNA]</scope>
    <source>
        <strain evidence="10 12">DSM 100205</strain>
    </source>
</reference>
<evidence type="ECO:0000313" key="11">
    <source>
        <dbReference type="Proteomes" id="UP000468828"/>
    </source>
</evidence>
<name>A0A6P0H9A5_9ACTN</name>
<reference evidence="9 11" key="1">
    <citation type="submission" date="2020-01" db="EMBL/GenBank/DDBJ databases">
        <title>the WGS Modestobacter muralis CPCC 204518.</title>
        <authorList>
            <person name="Jiang Z."/>
        </authorList>
    </citation>
    <scope>NUCLEOTIDE SEQUENCE [LARGE SCALE GENOMIC DNA]</scope>
    <source>
        <strain evidence="9 11">DSM 100205</strain>
    </source>
</reference>
<comment type="subcellular location">
    <subcellularLocation>
        <location evidence="1">Cell membrane</location>
        <topology evidence="1">Multi-pass membrane protein</topology>
    </subcellularLocation>
</comment>
<dbReference type="EMBL" id="JAAGWH010000040">
    <property type="protein sequence ID" value="NEK95312.1"/>
    <property type="molecule type" value="Genomic_DNA"/>
</dbReference>
<gene>
    <name evidence="10" type="ORF">G3R41_14890</name>
    <name evidence="9" type="ORF">GCU67_14240</name>
</gene>
<evidence type="ECO:0000256" key="2">
    <source>
        <dbReference type="ARBA" id="ARBA00022475"/>
    </source>
</evidence>
<accession>A0A6P0H9A5</accession>
<keyword evidence="3 7" id="KW-0812">Transmembrane</keyword>
<evidence type="ECO:0000256" key="7">
    <source>
        <dbReference type="SAM" id="Phobius"/>
    </source>
</evidence>
<dbReference type="GO" id="GO:0005886">
    <property type="term" value="C:plasma membrane"/>
    <property type="evidence" value="ECO:0007669"/>
    <property type="project" value="UniProtKB-SubCell"/>
</dbReference>
<feature type="transmembrane region" description="Helical" evidence="7">
    <location>
        <begin position="145"/>
        <end position="166"/>
    </location>
</feature>
<dbReference type="InterPro" id="IPR020846">
    <property type="entry name" value="MFS_dom"/>
</dbReference>
<evidence type="ECO:0000256" key="6">
    <source>
        <dbReference type="SAM" id="MobiDB-lite"/>
    </source>
</evidence>
<feature type="transmembrane region" description="Helical" evidence="7">
    <location>
        <begin position="393"/>
        <end position="412"/>
    </location>
</feature>
<feature type="transmembrane region" description="Helical" evidence="7">
    <location>
        <begin position="306"/>
        <end position="325"/>
    </location>
</feature>
<dbReference type="InterPro" id="IPR036259">
    <property type="entry name" value="MFS_trans_sf"/>
</dbReference>
<feature type="transmembrane region" description="Helical" evidence="7">
    <location>
        <begin position="204"/>
        <end position="222"/>
    </location>
</feature>
<proteinExistence type="predicted"/>
<organism evidence="10 12">
    <name type="scientific">Modestobacter muralis</name>
    <dbReference type="NCBI Taxonomy" id="1608614"/>
    <lineage>
        <taxon>Bacteria</taxon>
        <taxon>Bacillati</taxon>
        <taxon>Actinomycetota</taxon>
        <taxon>Actinomycetes</taxon>
        <taxon>Geodermatophilales</taxon>
        <taxon>Geodermatophilaceae</taxon>
        <taxon>Modestobacter</taxon>
    </lineage>
</organism>
<feature type="transmembrane region" description="Helical" evidence="7">
    <location>
        <begin position="115"/>
        <end position="133"/>
    </location>
</feature>
<dbReference type="Proteomes" id="UP000468828">
    <property type="component" value="Unassembled WGS sequence"/>
</dbReference>
<feature type="region of interest" description="Disordered" evidence="6">
    <location>
        <begin position="1"/>
        <end position="22"/>
    </location>
</feature>
<dbReference type="PANTHER" id="PTHR43124">
    <property type="entry name" value="PURINE EFFLUX PUMP PBUE"/>
    <property type="match status" value="1"/>
</dbReference>
<dbReference type="InterPro" id="IPR005829">
    <property type="entry name" value="Sugar_transporter_CS"/>
</dbReference>
<dbReference type="Proteomes" id="UP000471152">
    <property type="component" value="Unassembled WGS sequence"/>
</dbReference>
<dbReference type="PANTHER" id="PTHR43124:SF3">
    <property type="entry name" value="CHLORAMPHENICOL EFFLUX PUMP RV0191"/>
    <property type="match status" value="1"/>
</dbReference>
<evidence type="ECO:0000313" key="12">
    <source>
        <dbReference type="Proteomes" id="UP000471152"/>
    </source>
</evidence>
<keyword evidence="11" id="KW-1185">Reference proteome</keyword>
<feature type="compositionally biased region" description="Low complexity" evidence="6">
    <location>
        <begin position="8"/>
        <end position="22"/>
    </location>
</feature>
<dbReference type="SUPFAM" id="SSF103473">
    <property type="entry name" value="MFS general substrate transporter"/>
    <property type="match status" value="1"/>
</dbReference>
<dbReference type="PROSITE" id="PS00216">
    <property type="entry name" value="SUGAR_TRANSPORT_1"/>
    <property type="match status" value="1"/>
</dbReference>
<comment type="caution">
    <text evidence="10">The sequence shown here is derived from an EMBL/GenBank/DDBJ whole genome shotgun (WGS) entry which is preliminary data.</text>
</comment>
<evidence type="ECO:0000256" key="1">
    <source>
        <dbReference type="ARBA" id="ARBA00004651"/>
    </source>
</evidence>
<feature type="transmembrane region" description="Helical" evidence="7">
    <location>
        <begin position="242"/>
        <end position="260"/>
    </location>
</feature>
<keyword evidence="5 7" id="KW-0472">Membrane</keyword>
<dbReference type="CDD" id="cd17473">
    <property type="entry name" value="MFS_arabinose_efflux_permease_like"/>
    <property type="match status" value="1"/>
</dbReference>
<evidence type="ECO:0000256" key="5">
    <source>
        <dbReference type="ARBA" id="ARBA00023136"/>
    </source>
</evidence>
<keyword evidence="2" id="KW-1003">Cell membrane</keyword>